<dbReference type="Gene3D" id="1.10.287.470">
    <property type="entry name" value="Helix hairpin bin"/>
    <property type="match status" value="1"/>
</dbReference>
<dbReference type="Gene3D" id="2.40.30.170">
    <property type="match status" value="1"/>
</dbReference>
<dbReference type="InterPro" id="IPR006143">
    <property type="entry name" value="RND_pump_MFP"/>
</dbReference>
<dbReference type="NCBIfam" id="TIGR01730">
    <property type="entry name" value="RND_mfp"/>
    <property type="match status" value="1"/>
</dbReference>
<evidence type="ECO:0000313" key="7">
    <source>
        <dbReference type="Proteomes" id="UP001595616"/>
    </source>
</evidence>
<feature type="transmembrane region" description="Helical" evidence="3">
    <location>
        <begin position="12"/>
        <end position="31"/>
    </location>
</feature>
<dbReference type="PANTHER" id="PTHR30469:SF15">
    <property type="entry name" value="HLYD FAMILY OF SECRETION PROTEINS"/>
    <property type="match status" value="1"/>
</dbReference>
<dbReference type="InterPro" id="IPR058637">
    <property type="entry name" value="YknX-like_C"/>
</dbReference>
<evidence type="ECO:0000259" key="4">
    <source>
        <dbReference type="Pfam" id="PF25917"/>
    </source>
</evidence>
<comment type="similarity">
    <text evidence="1">Belongs to the membrane fusion protein (MFP) (TC 8.A.1) family.</text>
</comment>
<keyword evidence="2" id="KW-0175">Coiled coil</keyword>
<dbReference type="SUPFAM" id="SSF111369">
    <property type="entry name" value="HlyD-like secretion proteins"/>
    <property type="match status" value="1"/>
</dbReference>
<evidence type="ECO:0000313" key="6">
    <source>
        <dbReference type="EMBL" id="MFC3810265.1"/>
    </source>
</evidence>
<keyword evidence="3" id="KW-0812">Transmembrane</keyword>
<evidence type="ECO:0000256" key="1">
    <source>
        <dbReference type="ARBA" id="ARBA00009477"/>
    </source>
</evidence>
<protein>
    <submittedName>
        <fullName evidence="6">Efflux RND transporter periplasmic adaptor subunit</fullName>
    </submittedName>
</protein>
<gene>
    <name evidence="6" type="ORF">ACFOOI_06340</name>
</gene>
<dbReference type="Proteomes" id="UP001595616">
    <property type="component" value="Unassembled WGS sequence"/>
</dbReference>
<evidence type="ECO:0000259" key="5">
    <source>
        <dbReference type="Pfam" id="PF25989"/>
    </source>
</evidence>
<dbReference type="Pfam" id="PF25917">
    <property type="entry name" value="BSH_RND"/>
    <property type="match status" value="1"/>
</dbReference>
<evidence type="ECO:0000256" key="2">
    <source>
        <dbReference type="SAM" id="Coils"/>
    </source>
</evidence>
<keyword evidence="7" id="KW-1185">Reference proteome</keyword>
<sequence>MKENNKTSRKKLIFPIGIMAVLLFGMAFTLYSNKQKINESKKPVDRTQVPVSVNVTTVTLGVLSQNQSFPALLKPFEEANLTSQSSGIIKGLKINLGDKVTKGQVLGQIDAELLKINLKSALVNLKTAEVNKRSAEINTKKLLTDYERAQDLFVNKAGLETNMLNAKNSYENSINTLENAKNTFEAAQVQIDLIKQQIANMQIVAPISGTISNKKLNAGEFTNPGVLIATITNINTMKATAYVNQSVAYKLKLGQTAKISSAVFPEMALIGKVIFISPNSDINHNYQIDFLITQNQGSALKAGTDVAISFKANADRDALIIPKSALVVDRAEPFVYVNQNGKAKGKAIQIGTISNDQVEVLSGISAGESVIINGQINLKEGSIINIVK</sequence>
<proteinExistence type="inferred from homology"/>
<dbReference type="RefSeq" id="WP_379836250.1">
    <property type="nucleotide sequence ID" value="NZ_JBHRYQ010000001.1"/>
</dbReference>
<feature type="domain" description="Multidrug resistance protein MdtA-like barrel-sandwich hybrid" evidence="4">
    <location>
        <begin position="78"/>
        <end position="224"/>
    </location>
</feature>
<dbReference type="Gene3D" id="2.40.50.100">
    <property type="match status" value="1"/>
</dbReference>
<feature type="domain" description="YknX-like C-terminal permuted SH3-like" evidence="5">
    <location>
        <begin position="319"/>
        <end position="385"/>
    </location>
</feature>
<dbReference type="PANTHER" id="PTHR30469">
    <property type="entry name" value="MULTIDRUG RESISTANCE PROTEIN MDTA"/>
    <property type="match status" value="1"/>
</dbReference>
<comment type="caution">
    <text evidence="6">The sequence shown here is derived from an EMBL/GenBank/DDBJ whole genome shotgun (WGS) entry which is preliminary data.</text>
</comment>
<organism evidence="6 7">
    <name type="scientific">Lacihabitans lacunae</name>
    <dbReference type="NCBI Taxonomy" id="1028214"/>
    <lineage>
        <taxon>Bacteria</taxon>
        <taxon>Pseudomonadati</taxon>
        <taxon>Bacteroidota</taxon>
        <taxon>Cytophagia</taxon>
        <taxon>Cytophagales</taxon>
        <taxon>Leadbetterellaceae</taxon>
        <taxon>Lacihabitans</taxon>
    </lineage>
</organism>
<reference evidence="7" key="1">
    <citation type="journal article" date="2019" name="Int. J. Syst. Evol. Microbiol.">
        <title>The Global Catalogue of Microorganisms (GCM) 10K type strain sequencing project: providing services to taxonomists for standard genome sequencing and annotation.</title>
        <authorList>
            <consortium name="The Broad Institute Genomics Platform"/>
            <consortium name="The Broad Institute Genome Sequencing Center for Infectious Disease"/>
            <person name="Wu L."/>
            <person name="Ma J."/>
        </authorList>
    </citation>
    <scope>NUCLEOTIDE SEQUENCE [LARGE SCALE GENOMIC DNA]</scope>
    <source>
        <strain evidence="7">CECT 7956</strain>
    </source>
</reference>
<dbReference type="Gene3D" id="2.40.420.20">
    <property type="match status" value="1"/>
</dbReference>
<name>A0ABV7YVB5_9BACT</name>
<dbReference type="Pfam" id="PF25989">
    <property type="entry name" value="YknX_C"/>
    <property type="match status" value="1"/>
</dbReference>
<dbReference type="InterPro" id="IPR058625">
    <property type="entry name" value="MdtA-like_BSH"/>
</dbReference>
<accession>A0ABV7YVB5</accession>
<feature type="coiled-coil region" evidence="2">
    <location>
        <begin position="163"/>
        <end position="197"/>
    </location>
</feature>
<evidence type="ECO:0000256" key="3">
    <source>
        <dbReference type="SAM" id="Phobius"/>
    </source>
</evidence>
<keyword evidence="3" id="KW-1133">Transmembrane helix</keyword>
<dbReference type="EMBL" id="JBHRYQ010000001">
    <property type="protein sequence ID" value="MFC3810265.1"/>
    <property type="molecule type" value="Genomic_DNA"/>
</dbReference>
<keyword evidence="3" id="KW-0472">Membrane</keyword>